<proteinExistence type="predicted"/>
<dbReference type="KEGG" id="uvi:66064885"/>
<sequence>MNNYEALRSCRFLRTELPASKADKAKLQHRDLLKGKGRVDLFDDSGSHAAGLEAVLVKLAALNQGESADCLPTRQDTTILLSISRLVLLFGRLAVTFLILCGLSLPWLLALHPPPLRDRLGGTCEETTPRLRGCG</sequence>
<evidence type="ECO:0000256" key="1">
    <source>
        <dbReference type="SAM" id="Phobius"/>
    </source>
</evidence>
<keyword evidence="3" id="KW-1185">Reference proteome</keyword>
<keyword evidence="1" id="KW-0472">Membrane</keyword>
<dbReference type="EMBL" id="CP072755">
    <property type="protein sequence ID" value="QUC19866.1"/>
    <property type="molecule type" value="Genomic_DNA"/>
</dbReference>
<dbReference type="Proteomes" id="UP000027002">
    <property type="component" value="Chromosome 3"/>
</dbReference>
<evidence type="ECO:0000313" key="2">
    <source>
        <dbReference type="EMBL" id="QUC19866.1"/>
    </source>
</evidence>
<evidence type="ECO:0000313" key="3">
    <source>
        <dbReference type="Proteomes" id="UP000027002"/>
    </source>
</evidence>
<accession>A0A8E5MHN6</accession>
<dbReference type="AlphaFoldDB" id="A0A8E5MHN6"/>
<name>A0A8E5MHN6_USTVR</name>
<dbReference type="GeneID" id="66064885"/>
<reference evidence="2" key="1">
    <citation type="submission" date="2020-03" db="EMBL/GenBank/DDBJ databases">
        <title>A mixture of massive structural variations and highly conserved coding sequences in Ustilaginoidea virens genome.</title>
        <authorList>
            <person name="Zhang K."/>
            <person name="Zhao Z."/>
            <person name="Zhang Z."/>
            <person name="Li Y."/>
            <person name="Hsiang T."/>
            <person name="Sun W."/>
        </authorList>
    </citation>
    <scope>NUCLEOTIDE SEQUENCE</scope>
    <source>
        <strain evidence="2">UV-8b</strain>
    </source>
</reference>
<gene>
    <name evidence="2" type="ORF">UV8b_04107</name>
</gene>
<protein>
    <submittedName>
        <fullName evidence="2">Uncharacterized protein</fullName>
    </submittedName>
</protein>
<feature type="transmembrane region" description="Helical" evidence="1">
    <location>
        <begin position="86"/>
        <end position="109"/>
    </location>
</feature>
<keyword evidence="1" id="KW-0812">Transmembrane</keyword>
<dbReference type="RefSeq" id="XP_042997539.1">
    <property type="nucleotide sequence ID" value="XM_043141605.1"/>
</dbReference>
<organism evidence="2 3">
    <name type="scientific">Ustilaginoidea virens</name>
    <name type="common">Rice false smut fungus</name>
    <name type="synonym">Villosiclava virens</name>
    <dbReference type="NCBI Taxonomy" id="1159556"/>
    <lineage>
        <taxon>Eukaryota</taxon>
        <taxon>Fungi</taxon>
        <taxon>Dikarya</taxon>
        <taxon>Ascomycota</taxon>
        <taxon>Pezizomycotina</taxon>
        <taxon>Sordariomycetes</taxon>
        <taxon>Hypocreomycetidae</taxon>
        <taxon>Hypocreales</taxon>
        <taxon>Clavicipitaceae</taxon>
        <taxon>Ustilaginoidea</taxon>
    </lineage>
</organism>
<keyword evidence="1" id="KW-1133">Transmembrane helix</keyword>